<dbReference type="Pfam" id="PF19603">
    <property type="entry name" value="DUF6108"/>
    <property type="match status" value="1"/>
</dbReference>
<dbReference type="InterPro" id="IPR046090">
    <property type="entry name" value="DUF6108"/>
</dbReference>
<dbReference type="RefSeq" id="WP_005826627.1">
    <property type="nucleotide sequence ID" value="NZ_JNHN01000169.1"/>
</dbReference>
<dbReference type="GeneID" id="99751608"/>
<accession>A0A078S5L0</accession>
<name>A0A078S5L0_BACUN</name>
<feature type="signal peptide" evidence="1">
    <location>
        <begin position="1"/>
        <end position="27"/>
    </location>
</feature>
<dbReference type="AlphaFoldDB" id="A0A078S5L0"/>
<feature type="chain" id="PRO_5001744881" description="DUF4252 domain-containing protein" evidence="1">
    <location>
        <begin position="28"/>
        <end position="156"/>
    </location>
</feature>
<dbReference type="EMBL" id="JNHN01000169">
    <property type="protein sequence ID" value="KDS51497.1"/>
    <property type="molecule type" value="Genomic_DNA"/>
</dbReference>
<protein>
    <recommendedName>
        <fullName evidence="4">DUF4252 domain-containing protein</fullName>
    </recommendedName>
</protein>
<gene>
    <name evidence="2" type="ORF">M094_0542</name>
</gene>
<comment type="caution">
    <text evidence="2">The sequence shown here is derived from an EMBL/GenBank/DDBJ whole genome shotgun (WGS) entry which is preliminary data.</text>
</comment>
<evidence type="ECO:0000313" key="2">
    <source>
        <dbReference type="EMBL" id="KDS51497.1"/>
    </source>
</evidence>
<proteinExistence type="predicted"/>
<organism evidence="2 3">
    <name type="scientific">Bacteroides uniformis str. 3978 T3 ii</name>
    <dbReference type="NCBI Taxonomy" id="1339349"/>
    <lineage>
        <taxon>Bacteria</taxon>
        <taxon>Pseudomonadati</taxon>
        <taxon>Bacteroidota</taxon>
        <taxon>Bacteroidia</taxon>
        <taxon>Bacteroidales</taxon>
        <taxon>Bacteroidaceae</taxon>
        <taxon>Bacteroides</taxon>
    </lineage>
</organism>
<dbReference type="PATRIC" id="fig|1339349.3.peg.1795"/>
<reference evidence="2 3" key="1">
    <citation type="submission" date="2014-04" db="EMBL/GenBank/DDBJ databases">
        <authorList>
            <person name="Sears C."/>
            <person name="Carroll K."/>
            <person name="Sack B.R."/>
            <person name="Qadri F."/>
            <person name="Myers L.L."/>
            <person name="Chung G.-T."/>
            <person name="Escheverria P."/>
            <person name="Fraser C.M."/>
            <person name="Sadzewicz L."/>
            <person name="Shefchek K.A."/>
            <person name="Tallon L."/>
            <person name="Das S.P."/>
            <person name="Daugherty S."/>
            <person name="Mongodin E.F."/>
        </authorList>
    </citation>
    <scope>NUCLEOTIDE SEQUENCE [LARGE SCALE GENOMIC DNA]</scope>
    <source>
        <strain evidence="2 3">3978 T3 ii</strain>
    </source>
</reference>
<keyword evidence="1" id="KW-0732">Signal</keyword>
<evidence type="ECO:0008006" key="4">
    <source>
        <dbReference type="Google" id="ProtNLM"/>
    </source>
</evidence>
<dbReference type="Proteomes" id="UP000028013">
    <property type="component" value="Unassembled WGS sequence"/>
</dbReference>
<sequence>MKTSILICIRSLCLFSLLICLPAFVHAQERLQIADLFSKYGEQKDVTRVELNGSILKSYRMTTYKSLVFKNVSPYRREIQQAIVHDKQDNAKKAQEVMESGVLRSAYYQLKEVERNGKKLNRYIIFKIGKDSMGTLIYIEGLLSEKEMMDMLYKSE</sequence>
<evidence type="ECO:0000313" key="3">
    <source>
        <dbReference type="Proteomes" id="UP000028013"/>
    </source>
</evidence>
<evidence type="ECO:0000256" key="1">
    <source>
        <dbReference type="SAM" id="SignalP"/>
    </source>
</evidence>